<dbReference type="OrthoDB" id="4062651at2759"/>
<name>A0A835HEX8_9MAGN</name>
<dbReference type="SUPFAM" id="SSF56112">
    <property type="entry name" value="Protein kinase-like (PK-like)"/>
    <property type="match status" value="1"/>
</dbReference>
<organism evidence="3 4">
    <name type="scientific">Coptis chinensis</name>
    <dbReference type="NCBI Taxonomy" id="261450"/>
    <lineage>
        <taxon>Eukaryota</taxon>
        <taxon>Viridiplantae</taxon>
        <taxon>Streptophyta</taxon>
        <taxon>Embryophyta</taxon>
        <taxon>Tracheophyta</taxon>
        <taxon>Spermatophyta</taxon>
        <taxon>Magnoliopsida</taxon>
        <taxon>Ranunculales</taxon>
        <taxon>Ranunculaceae</taxon>
        <taxon>Coptidoideae</taxon>
        <taxon>Coptis</taxon>
    </lineage>
</organism>
<feature type="binding site" evidence="1">
    <location>
        <position position="102"/>
    </location>
    <ligand>
        <name>ATP</name>
        <dbReference type="ChEBI" id="CHEBI:30616"/>
    </ligand>
</feature>
<dbReference type="GO" id="GO:0005524">
    <property type="term" value="F:ATP binding"/>
    <property type="evidence" value="ECO:0007669"/>
    <property type="project" value="UniProtKB-UniRule"/>
</dbReference>
<keyword evidence="4" id="KW-1185">Reference proteome</keyword>
<dbReference type="FunFam" id="1.10.510.10:FF:000095">
    <property type="entry name" value="protein STRUBBELIG-RECEPTOR FAMILY 8"/>
    <property type="match status" value="1"/>
</dbReference>
<dbReference type="EMBL" id="JADFTS010000007">
    <property type="protein sequence ID" value="KAF9599285.1"/>
    <property type="molecule type" value="Genomic_DNA"/>
</dbReference>
<protein>
    <recommendedName>
        <fullName evidence="2">Protein kinase domain-containing protein</fullName>
    </recommendedName>
</protein>
<dbReference type="AlphaFoldDB" id="A0A835HEX8"/>
<comment type="caution">
    <text evidence="3">The sequence shown here is derived from an EMBL/GenBank/DDBJ whole genome shotgun (WGS) entry which is preliminary data.</text>
</comment>
<keyword evidence="1" id="KW-0067">ATP-binding</keyword>
<dbReference type="Proteomes" id="UP000631114">
    <property type="component" value="Unassembled WGS sequence"/>
</dbReference>
<dbReference type="PROSITE" id="PS50011">
    <property type="entry name" value="PROTEIN_KINASE_DOM"/>
    <property type="match status" value="1"/>
</dbReference>
<dbReference type="InterPro" id="IPR017441">
    <property type="entry name" value="Protein_kinase_ATP_BS"/>
</dbReference>
<evidence type="ECO:0000313" key="3">
    <source>
        <dbReference type="EMBL" id="KAF9599285.1"/>
    </source>
</evidence>
<sequence length="360" mass="39285">MTNITYFHTAVREDDSVSTTSTDDDGASSVVPTAASQAEGGISALEFYLKSFSFKQLKAATRNFCSDTLLGEGAFGLVYKGWIDQHNLTPTKPGTGVAVAVKMHKPGSCQLGLGKLLTEKRSLGHLYHPNLVSLVGYCLEDGNSVLVYEFVPRGSLDNHLFGRGSNGIPLSWSIRMKVALGAAKGLAFLHSTETNVIHRDFNSSNILLDLNYSVKLSGFGLAKNGPIGDESHVSTRVMGTYGYAAPEYVSTGHLTAKSDVYGFGVVLLEILCGRRAVDRNRPSVEHNLVEWAKPYLKQTRKIVRVLDIHLKGQYSLGDAKKIANIALQCTSNEAKHRPKMDEIVKALEELQVSIYETHPK</sequence>
<dbReference type="GO" id="GO:0004672">
    <property type="term" value="F:protein kinase activity"/>
    <property type="evidence" value="ECO:0007669"/>
    <property type="project" value="InterPro"/>
</dbReference>
<accession>A0A835HEX8</accession>
<proteinExistence type="predicted"/>
<dbReference type="InterPro" id="IPR050823">
    <property type="entry name" value="Plant_Ser_Thr_Prot_Kinase"/>
</dbReference>
<evidence type="ECO:0000259" key="2">
    <source>
        <dbReference type="PROSITE" id="PS50011"/>
    </source>
</evidence>
<dbReference type="Gene3D" id="3.30.200.20">
    <property type="entry name" value="Phosphorylase Kinase, domain 1"/>
    <property type="match status" value="1"/>
</dbReference>
<dbReference type="InterPro" id="IPR001245">
    <property type="entry name" value="Ser-Thr/Tyr_kinase_cat_dom"/>
</dbReference>
<dbReference type="Pfam" id="PF07714">
    <property type="entry name" value="PK_Tyr_Ser-Thr"/>
    <property type="match status" value="1"/>
</dbReference>
<feature type="domain" description="Protein kinase" evidence="2">
    <location>
        <begin position="64"/>
        <end position="360"/>
    </location>
</feature>
<reference evidence="3 4" key="1">
    <citation type="submission" date="2020-10" db="EMBL/GenBank/DDBJ databases">
        <title>The Coptis chinensis genome and diversification of protoberbering-type alkaloids.</title>
        <authorList>
            <person name="Wang B."/>
            <person name="Shu S."/>
            <person name="Song C."/>
            <person name="Liu Y."/>
        </authorList>
    </citation>
    <scope>NUCLEOTIDE SEQUENCE [LARGE SCALE GENOMIC DNA]</scope>
    <source>
        <strain evidence="3">HL-2020</strain>
        <tissue evidence="3">Leaf</tissue>
    </source>
</reference>
<dbReference type="PANTHER" id="PTHR45621">
    <property type="entry name" value="OS01G0588500 PROTEIN-RELATED"/>
    <property type="match status" value="1"/>
</dbReference>
<dbReference type="Gene3D" id="1.10.510.10">
    <property type="entry name" value="Transferase(Phosphotransferase) domain 1"/>
    <property type="match status" value="1"/>
</dbReference>
<dbReference type="PROSITE" id="PS00107">
    <property type="entry name" value="PROTEIN_KINASE_ATP"/>
    <property type="match status" value="1"/>
</dbReference>
<keyword evidence="1" id="KW-0547">Nucleotide-binding</keyword>
<dbReference type="InterPro" id="IPR000719">
    <property type="entry name" value="Prot_kinase_dom"/>
</dbReference>
<evidence type="ECO:0000313" key="4">
    <source>
        <dbReference type="Proteomes" id="UP000631114"/>
    </source>
</evidence>
<gene>
    <name evidence="3" type="ORF">IFM89_036583</name>
</gene>
<evidence type="ECO:0000256" key="1">
    <source>
        <dbReference type="PROSITE-ProRule" id="PRU10141"/>
    </source>
</evidence>
<dbReference type="InterPro" id="IPR011009">
    <property type="entry name" value="Kinase-like_dom_sf"/>
</dbReference>